<feature type="compositionally biased region" description="Basic and acidic residues" evidence="1">
    <location>
        <begin position="1737"/>
        <end position="1750"/>
    </location>
</feature>
<keyword evidence="3" id="KW-0347">Helicase</keyword>
<dbReference type="InterPro" id="IPR027417">
    <property type="entry name" value="P-loop_NTPase"/>
</dbReference>
<dbReference type="Gene3D" id="3.40.50.300">
    <property type="entry name" value="P-loop containing nucleotide triphosphate hydrolases"/>
    <property type="match status" value="1"/>
</dbReference>
<dbReference type="SUPFAM" id="SSF52540">
    <property type="entry name" value="P-loop containing nucleoside triphosphate hydrolases"/>
    <property type="match status" value="1"/>
</dbReference>
<comment type="caution">
    <text evidence="3">The sequence shown here is derived from an EMBL/GenBank/DDBJ whole genome shotgun (WGS) entry which is preliminary data.</text>
</comment>
<feature type="compositionally biased region" description="Low complexity" evidence="1">
    <location>
        <begin position="183"/>
        <end position="196"/>
    </location>
</feature>
<accession>A0ABP0S9D5</accession>
<dbReference type="Gene3D" id="3.90.70.80">
    <property type="match status" value="1"/>
</dbReference>
<keyword evidence="4" id="KW-1185">Reference proteome</keyword>
<protein>
    <submittedName>
        <fullName evidence="3">ATP-dependent DNA helicase RRM3</fullName>
    </submittedName>
</protein>
<evidence type="ECO:0000313" key="4">
    <source>
        <dbReference type="Proteomes" id="UP001642464"/>
    </source>
</evidence>
<dbReference type="InterPro" id="IPR025476">
    <property type="entry name" value="Helitron_helicase-like"/>
</dbReference>
<dbReference type="GO" id="GO:0004386">
    <property type="term" value="F:helicase activity"/>
    <property type="evidence" value="ECO:0007669"/>
    <property type="project" value="UniProtKB-KW"/>
</dbReference>
<evidence type="ECO:0000313" key="3">
    <source>
        <dbReference type="EMBL" id="CAK9108905.1"/>
    </source>
</evidence>
<keyword evidence="3" id="KW-0067">ATP-binding</keyword>
<sequence length="1890" mass="211896">MKVKPDGDCLFHAFALHENSDGAVLRTEIADFLEEHAHEEADATMMQAWLEEADHLRGPKEEFWGGHTSIVAFSALRQRRVVLHTRQAGGHCTVHDASHPTVPDDAPIIHVLYNGDDHYDALVDVPANLLELEPAWPQPDPSMYLHQKIRAELAPSADFPPLACAAPSPHKKPRFSAPRPGRAATSSQPAAAPPTSNLRRRHRRYYTKTTPPPELRDSLMDEISNARVAPRSVCAQRREEELLEDPRACAARRACFRVRAAQLQTPVQELVPLIREHPTLPPGCLASEVDAGELWPQVFCAFSNCWWQLQEGTEQDLHQHLLVDHMAELQPLLNQRAPDDILAIYNEVLARVSRKNAPLAGCSLDRTALASFAEAMSGDALEALTCFCCGCIHTYSRGLDDKCDILWRKPLRPAHSDDGYARFLGQSNAEIESLIGLKRTCRQSALLPRGDPLLQDRRCRSHHNDDGEAIALCPECEVPLCNLCHKDLLAKKLPPLSLANDMWTGFAPERIYAEKVTVIELICASPCITTLICMSMEARYRHEASAMDEQVHMARHRFGARGNSLTFPLPWEEILRTLQEHMEEDEAATAVPRSGVELASVVRILLKTNKRGRTTEEDVQSLIHQATVRREVVVNLILDMRRAGHPYFAQIDVAEVHLRAATLPENGVPPEVLTIITTLDDSHDKLSPQKAAAPTDGLRAISSAGAQFAAQRPRAAVPEGQSNQDATQSCKAALKDLSDALATDTSKHKDESLRTLEVRTGNNLMDQFQQAYFAIAFCFCFQYATAFPDVSNTTQQHLADTEKQIMRRRKEDAPEISIHAWASAMQRRIEAQFRNINTDIAKGVRELATSLHTGKFTDISGAEKEVAGDFTKLRHVQNLSLSAQKVLSNLEARTRNIPGTREVRKTMRMQTHATQVVYGTSIFLTFSPSERDSALMLRLARVRQIDPALLHDDSKPFQGRDKPSLDLDFVRLDPAALEMPDYDTRKAMLARDPLACSDGFRTLVLLTLKHLLGMRFCPHCPHCACTDAPCMDAFGSNATAMGGVSGRVDAVYGSIECQKSGTLHGHFQVFAQCFHQFTPLSDLLKLDDQRHLELLRKYTAYSAHVRRTIYCDPESWQDQQKEVEDEWPEYRGSLLMVSRPGYQRQRNGGADAWKFAYLNEDVEQLQQRKQHHVHLPDGPNGERRPLAHCRDPKDPTKCKSGFPRDRWLTDETFVVCPAMAEQLGMPHKGKRSMIGLAWGPCNDGSLNGHHPALLAGLRCNGDVQVPYRFPITHLSHHHGCADNCDEKVPIWSLMREAQINQAAQTGYQCDYQNKRLPICRHEAKEWEKGQQQLAQGLDDKKPGYVGARLVKRMITDCYARGVCRGAVECANLVLQSQHQDPLNAEAIRTAPVADMALQYPMHLFRCVAEREAWPTEPRRKQVDWRTKSRKQLLDCPFWTLYGARGRWSELHLLSAYEFHHYYDFKLAKHPRSFEAHGRDGHDPDKYHAKLTSSGEAKVQKQNLGLVPAIDYQILEEGGSDWYPLAQSTLAQAYRHDWIIARRNRPHVPVVYGALGSKTEDEQALRLLVLFFPWVNEEADASPEVPSVHGMRARAMGDWRHALRARVLCFGFPTEEIKRFALNFCFVYFLPRDLQLSEGLVENSDNEALEDEEMALSEADLLLAQHTHVRGSASNLEGIDGEGGATKLHDLTMDMFQISARLWLSESEAQCPAEEAEENNAAILQRAAATIDHRLAKEAARTSRSKLEQQTHEQAPGGMIPMAPAVQERLPLSAARLRQWLGSEHVSKGTNSQQHRFLTLVVERILVECALVDPGETTLQSAEPLVYLLHGPPGTGKSFVLSYLHELFKLVGYQQGIEYEVVAFQAVNAADLRGKTIHHAFGFSIGVAEAD</sequence>
<proteinExistence type="predicted"/>
<feature type="domain" description="OTU" evidence="2">
    <location>
        <begin position="1"/>
        <end position="125"/>
    </location>
</feature>
<feature type="compositionally biased region" description="Polar residues" evidence="1">
    <location>
        <begin position="720"/>
        <end position="729"/>
    </location>
</feature>
<organism evidence="3 4">
    <name type="scientific">Durusdinium trenchii</name>
    <dbReference type="NCBI Taxonomy" id="1381693"/>
    <lineage>
        <taxon>Eukaryota</taxon>
        <taxon>Sar</taxon>
        <taxon>Alveolata</taxon>
        <taxon>Dinophyceae</taxon>
        <taxon>Suessiales</taxon>
        <taxon>Symbiodiniaceae</taxon>
        <taxon>Durusdinium</taxon>
    </lineage>
</organism>
<dbReference type="EMBL" id="CAXAMM010043187">
    <property type="protein sequence ID" value="CAK9108905.1"/>
    <property type="molecule type" value="Genomic_DNA"/>
</dbReference>
<dbReference type="CDD" id="cd22744">
    <property type="entry name" value="OTU"/>
    <property type="match status" value="1"/>
</dbReference>
<dbReference type="InterPro" id="IPR038765">
    <property type="entry name" value="Papain-like_cys_pep_sf"/>
</dbReference>
<dbReference type="SUPFAM" id="SSF54001">
    <property type="entry name" value="Cysteine proteinases"/>
    <property type="match status" value="1"/>
</dbReference>
<dbReference type="Pfam" id="PF14214">
    <property type="entry name" value="Helitron_like_N"/>
    <property type="match status" value="1"/>
</dbReference>
<dbReference type="Proteomes" id="UP001642464">
    <property type="component" value="Unassembled WGS sequence"/>
</dbReference>
<feature type="compositionally biased region" description="Basic and acidic residues" evidence="1">
    <location>
        <begin position="1180"/>
        <end position="1197"/>
    </location>
</feature>
<keyword evidence="3" id="KW-0547">Nucleotide-binding</keyword>
<keyword evidence="3" id="KW-0378">Hydrolase</keyword>
<dbReference type="InterPro" id="IPR046700">
    <property type="entry name" value="DUF6570"/>
</dbReference>
<evidence type="ECO:0000256" key="1">
    <source>
        <dbReference type="SAM" id="MobiDB-lite"/>
    </source>
</evidence>
<feature type="region of interest" description="Disordered" evidence="1">
    <location>
        <begin position="1173"/>
        <end position="1197"/>
    </location>
</feature>
<name>A0ABP0S9D5_9DINO</name>
<dbReference type="PROSITE" id="PS50802">
    <property type="entry name" value="OTU"/>
    <property type="match status" value="1"/>
</dbReference>
<feature type="region of interest" description="Disordered" evidence="1">
    <location>
        <begin position="709"/>
        <end position="729"/>
    </location>
</feature>
<gene>
    <name evidence="3" type="ORF">SCF082_LOCUS50631</name>
</gene>
<evidence type="ECO:0000259" key="2">
    <source>
        <dbReference type="PROSITE" id="PS50802"/>
    </source>
</evidence>
<dbReference type="Pfam" id="PF20209">
    <property type="entry name" value="DUF6570"/>
    <property type="match status" value="1"/>
</dbReference>
<dbReference type="InterPro" id="IPR003323">
    <property type="entry name" value="OTU_dom"/>
</dbReference>
<feature type="region of interest" description="Disordered" evidence="1">
    <location>
        <begin position="166"/>
        <end position="200"/>
    </location>
</feature>
<feature type="region of interest" description="Disordered" evidence="1">
    <location>
        <begin position="1737"/>
        <end position="1758"/>
    </location>
</feature>
<reference evidence="3 4" key="1">
    <citation type="submission" date="2024-02" db="EMBL/GenBank/DDBJ databases">
        <authorList>
            <person name="Chen Y."/>
            <person name="Shah S."/>
            <person name="Dougan E. K."/>
            <person name="Thang M."/>
            <person name="Chan C."/>
        </authorList>
    </citation>
    <scope>NUCLEOTIDE SEQUENCE [LARGE SCALE GENOMIC DNA]</scope>
</reference>